<keyword evidence="1" id="KW-0472">Membrane</keyword>
<accession>A0A1I2KY94</accession>
<protein>
    <submittedName>
        <fullName evidence="2">Uncharacterized protein</fullName>
    </submittedName>
</protein>
<keyword evidence="1" id="KW-0812">Transmembrane</keyword>
<keyword evidence="3" id="KW-1185">Reference proteome</keyword>
<evidence type="ECO:0000313" key="3">
    <source>
        <dbReference type="Proteomes" id="UP000198661"/>
    </source>
</evidence>
<keyword evidence="1" id="KW-1133">Transmembrane helix</keyword>
<sequence length="60" mass="6782">MDKRGTVGLALMGILVLSAYLIPYTVLTDVPKWYGSGLYWVLFALAAIFVMAWLTAEWRE</sequence>
<dbReference type="Proteomes" id="UP000198661">
    <property type="component" value="Unassembled WGS sequence"/>
</dbReference>
<feature type="transmembrane region" description="Helical" evidence="1">
    <location>
        <begin position="38"/>
        <end position="56"/>
    </location>
</feature>
<reference evidence="2 3" key="1">
    <citation type="submission" date="2016-10" db="EMBL/GenBank/DDBJ databases">
        <authorList>
            <person name="de Groot N.N."/>
        </authorList>
    </citation>
    <scope>NUCLEOTIDE SEQUENCE [LARGE SCALE GENOMIC DNA]</scope>
    <source>
        <strain evidence="2 3">DSM 44945</strain>
    </source>
</reference>
<dbReference type="STRING" id="201973.SAMN04488025_103152"/>
<evidence type="ECO:0000256" key="1">
    <source>
        <dbReference type="SAM" id="Phobius"/>
    </source>
</evidence>
<dbReference type="EMBL" id="FOOK01000003">
    <property type="protein sequence ID" value="SFF71935.1"/>
    <property type="molecule type" value="Genomic_DNA"/>
</dbReference>
<name>A0A1I2KY94_9BACL</name>
<proteinExistence type="predicted"/>
<gene>
    <name evidence="2" type="ORF">SAMN04488025_103152</name>
</gene>
<feature type="transmembrane region" description="Helical" evidence="1">
    <location>
        <begin position="7"/>
        <end position="26"/>
    </location>
</feature>
<evidence type="ECO:0000313" key="2">
    <source>
        <dbReference type="EMBL" id="SFF71935.1"/>
    </source>
</evidence>
<dbReference type="AlphaFoldDB" id="A0A1I2KY94"/>
<organism evidence="2 3">
    <name type="scientific">Planifilum fulgidum</name>
    <dbReference type="NCBI Taxonomy" id="201973"/>
    <lineage>
        <taxon>Bacteria</taxon>
        <taxon>Bacillati</taxon>
        <taxon>Bacillota</taxon>
        <taxon>Bacilli</taxon>
        <taxon>Bacillales</taxon>
        <taxon>Thermoactinomycetaceae</taxon>
        <taxon>Planifilum</taxon>
    </lineage>
</organism>